<proteinExistence type="predicted"/>
<dbReference type="AlphaFoldDB" id="A0A834ZWP4"/>
<feature type="transmembrane region" description="Helical" evidence="1">
    <location>
        <begin position="62"/>
        <end position="80"/>
    </location>
</feature>
<dbReference type="PANTHER" id="PTHR34115">
    <property type="entry name" value="PROTEIN, PUTATIVE-RELATED"/>
    <property type="match status" value="1"/>
</dbReference>
<accession>A0A834ZWP4</accession>
<dbReference type="OrthoDB" id="1730662at2759"/>
<protein>
    <submittedName>
        <fullName evidence="2">Uncharacterized protein</fullName>
    </submittedName>
</protein>
<gene>
    <name evidence="2" type="ORF">HHK36_000902</name>
</gene>
<feature type="transmembrane region" description="Helical" evidence="1">
    <location>
        <begin position="101"/>
        <end position="120"/>
    </location>
</feature>
<evidence type="ECO:0000313" key="2">
    <source>
        <dbReference type="EMBL" id="KAF8412930.1"/>
    </source>
</evidence>
<keyword evidence="1" id="KW-0472">Membrane</keyword>
<organism evidence="2 3">
    <name type="scientific">Tetracentron sinense</name>
    <name type="common">Spur-leaf</name>
    <dbReference type="NCBI Taxonomy" id="13715"/>
    <lineage>
        <taxon>Eukaryota</taxon>
        <taxon>Viridiplantae</taxon>
        <taxon>Streptophyta</taxon>
        <taxon>Embryophyta</taxon>
        <taxon>Tracheophyta</taxon>
        <taxon>Spermatophyta</taxon>
        <taxon>Magnoliopsida</taxon>
        <taxon>Trochodendrales</taxon>
        <taxon>Trochodendraceae</taxon>
        <taxon>Tetracentron</taxon>
    </lineage>
</organism>
<keyword evidence="3" id="KW-1185">Reference proteome</keyword>
<evidence type="ECO:0000256" key="1">
    <source>
        <dbReference type="SAM" id="Phobius"/>
    </source>
</evidence>
<name>A0A834ZWP4_TETSI</name>
<dbReference type="PANTHER" id="PTHR34115:SF5">
    <property type="entry name" value="PROTEIN, PUTATIVE-RELATED"/>
    <property type="match status" value="1"/>
</dbReference>
<comment type="caution">
    <text evidence="2">The sequence shown here is derived from an EMBL/GenBank/DDBJ whole genome shotgun (WGS) entry which is preliminary data.</text>
</comment>
<dbReference type="InterPro" id="IPR053258">
    <property type="entry name" value="Ca-permeable_cation_channel"/>
</dbReference>
<sequence>MSDEERLPSHLTDSGRRLAYETRRRNQEETQSIDFKYAIPLVLVLLNLKYQGKPQSPFDTHPIRITISLIAMLVSFIASATRLPAGITGNTRRIIRDIRELSGALALALLGSLLVSHTLFCYNSVHPHYASPSHYYMHPQRTTASHSPDSRLRYLNMEDAREQKVGVAMHGFAESWDIFCLRDDSYLESDNRPLELTLKSALWSSKLQIFLSITIEALLLFGTLGDKNVSGQSLAVTTVRLMAL</sequence>
<evidence type="ECO:0000313" key="3">
    <source>
        <dbReference type="Proteomes" id="UP000655225"/>
    </source>
</evidence>
<dbReference type="Proteomes" id="UP000655225">
    <property type="component" value="Unassembled WGS sequence"/>
</dbReference>
<dbReference type="EMBL" id="JABCRI010000001">
    <property type="protein sequence ID" value="KAF8412930.1"/>
    <property type="molecule type" value="Genomic_DNA"/>
</dbReference>
<keyword evidence="1" id="KW-0812">Transmembrane</keyword>
<keyword evidence="1" id="KW-1133">Transmembrane helix</keyword>
<reference evidence="2 3" key="1">
    <citation type="submission" date="2020-04" db="EMBL/GenBank/DDBJ databases">
        <title>Plant Genome Project.</title>
        <authorList>
            <person name="Zhang R.-G."/>
        </authorList>
    </citation>
    <scope>NUCLEOTIDE SEQUENCE [LARGE SCALE GENOMIC DNA]</scope>
    <source>
        <strain evidence="2">YNK0</strain>
        <tissue evidence="2">Leaf</tissue>
    </source>
</reference>